<dbReference type="Proteomes" id="UP000292347">
    <property type="component" value="Unassembled WGS sequence"/>
</dbReference>
<dbReference type="OrthoDB" id="7452458at2"/>
<evidence type="ECO:0000313" key="2">
    <source>
        <dbReference type="Proteomes" id="UP000292347"/>
    </source>
</evidence>
<gene>
    <name evidence="1" type="ORF">EO081_05530</name>
</gene>
<reference evidence="1 2" key="1">
    <citation type="submission" date="2019-01" db="EMBL/GenBank/DDBJ databases">
        <title>Sphingomonas mucosissima sp. nov. and Sphingomonas desiccabilis sp. nov., from biological soil crusts in the Colorado Plateau, USA.</title>
        <authorList>
            <person name="Zhu D."/>
        </authorList>
    </citation>
    <scope>NUCLEOTIDE SEQUENCE [LARGE SCALE GENOMIC DNA]</scope>
    <source>
        <strain evidence="1 2">CP1D</strain>
    </source>
</reference>
<protein>
    <submittedName>
        <fullName evidence="1">Uncharacterized protein</fullName>
    </submittedName>
</protein>
<organism evidence="1 2">
    <name type="scientific">Sphingomonas desiccabilis</name>
    <dbReference type="NCBI Taxonomy" id="429134"/>
    <lineage>
        <taxon>Bacteria</taxon>
        <taxon>Pseudomonadati</taxon>
        <taxon>Pseudomonadota</taxon>
        <taxon>Alphaproteobacteria</taxon>
        <taxon>Sphingomonadales</taxon>
        <taxon>Sphingomonadaceae</taxon>
        <taxon>Sphingomonas</taxon>
    </lineage>
</organism>
<dbReference type="AlphaFoldDB" id="A0A4Q2J0P1"/>
<accession>A0A4Q2J0P1</accession>
<dbReference type="EMBL" id="SDPT01000001">
    <property type="protein sequence ID" value="RXZ35104.1"/>
    <property type="molecule type" value="Genomic_DNA"/>
</dbReference>
<name>A0A4Q2J0P1_9SPHN</name>
<keyword evidence="2" id="KW-1185">Reference proteome</keyword>
<comment type="caution">
    <text evidence="1">The sequence shown here is derived from an EMBL/GenBank/DDBJ whole genome shotgun (WGS) entry which is preliminary data.</text>
</comment>
<evidence type="ECO:0000313" key="1">
    <source>
        <dbReference type="EMBL" id="RXZ35104.1"/>
    </source>
</evidence>
<proteinExistence type="predicted"/>
<dbReference type="RefSeq" id="WP_129340882.1">
    <property type="nucleotide sequence ID" value="NZ_JACIDD010000001.1"/>
</dbReference>
<sequence>MLTSAPPLARFACTTLSAASALVLAVPAGVLPARVLVVAMCHGGPVSIPIGDERPEPNKQCPGACHAACTRKRADDEGAE</sequence>